<dbReference type="Gene3D" id="2.40.50.140">
    <property type="entry name" value="Nucleic acid-binding proteins"/>
    <property type="match status" value="1"/>
</dbReference>
<dbReference type="GO" id="GO:0016607">
    <property type="term" value="C:nuclear speck"/>
    <property type="evidence" value="ECO:0007669"/>
    <property type="project" value="TreeGrafter"/>
</dbReference>
<dbReference type="GO" id="GO:0033045">
    <property type="term" value="P:regulation of sister chromatid segregation"/>
    <property type="evidence" value="ECO:0007669"/>
    <property type="project" value="TreeGrafter"/>
</dbReference>
<dbReference type="PANTHER" id="PTHR33962:SF1">
    <property type="entry name" value="RECQ-MEDIATED GENOME INSTABILITY PROTEIN 2"/>
    <property type="match status" value="1"/>
</dbReference>
<name>A9NLX7_PICSI</name>
<dbReference type="PANTHER" id="PTHR33962">
    <property type="entry name" value="RECQ-MEDIATED GENOME INSTABILITY PROTEIN 2 RMI2"/>
    <property type="match status" value="1"/>
</dbReference>
<dbReference type="InterPro" id="IPR012340">
    <property type="entry name" value="NA-bd_OB-fold"/>
</dbReference>
<dbReference type="GO" id="GO:0043007">
    <property type="term" value="P:maintenance of rDNA"/>
    <property type="evidence" value="ECO:0007669"/>
    <property type="project" value="TreeGrafter"/>
</dbReference>
<proteinExistence type="evidence at transcript level"/>
<organism evidence="1">
    <name type="scientific">Picea sitchensis</name>
    <name type="common">Sitka spruce</name>
    <name type="synonym">Pinus sitchensis</name>
    <dbReference type="NCBI Taxonomy" id="3332"/>
    <lineage>
        <taxon>Eukaryota</taxon>
        <taxon>Viridiplantae</taxon>
        <taxon>Streptophyta</taxon>
        <taxon>Embryophyta</taxon>
        <taxon>Tracheophyta</taxon>
        <taxon>Spermatophyta</taxon>
        <taxon>Pinopsida</taxon>
        <taxon>Pinidae</taxon>
        <taxon>Conifers I</taxon>
        <taxon>Pinales</taxon>
        <taxon>Pinaceae</taxon>
        <taxon>Picea</taxon>
    </lineage>
</organism>
<dbReference type="EMBL" id="EF082268">
    <property type="protein sequence ID" value="ABK21638.1"/>
    <property type="molecule type" value="mRNA"/>
</dbReference>
<reference evidence="1" key="1">
    <citation type="journal article" date="2008" name="BMC Genomics">
        <title>A conifer genomics resource of 200,000 spruce (Picea spp.) ESTs and 6,464 high-quality, sequence-finished full-length cDNAs for Sitka spruce (Picea sitchensis).</title>
        <authorList>
            <person name="Ralph S.G."/>
            <person name="Chun H.J."/>
            <person name="Kolosova N."/>
            <person name="Cooper D."/>
            <person name="Oddy C."/>
            <person name="Ritland C.E."/>
            <person name="Kirkpatrick R."/>
            <person name="Moore R."/>
            <person name="Barber S."/>
            <person name="Holt R.A."/>
            <person name="Jones S.J."/>
            <person name="Marra M.A."/>
            <person name="Douglas C.J."/>
            <person name="Ritland K."/>
            <person name="Bohlmann J."/>
        </authorList>
    </citation>
    <scope>NUCLEOTIDE SEQUENCE</scope>
    <source>
        <tissue evidence="1">Green portion of the leader tissue</tissue>
    </source>
</reference>
<dbReference type="Pfam" id="PF16100">
    <property type="entry name" value="RMI2"/>
    <property type="match status" value="1"/>
</dbReference>
<evidence type="ECO:0000313" key="1">
    <source>
        <dbReference type="EMBL" id="ABK21638.1"/>
    </source>
</evidence>
<dbReference type="GO" id="GO:2000042">
    <property type="term" value="P:negative regulation of double-strand break repair via homologous recombination"/>
    <property type="evidence" value="ECO:0007669"/>
    <property type="project" value="TreeGrafter"/>
</dbReference>
<dbReference type="AlphaFoldDB" id="A9NLX7"/>
<dbReference type="GO" id="GO:0006281">
    <property type="term" value="P:DNA repair"/>
    <property type="evidence" value="ECO:0007669"/>
    <property type="project" value="TreeGrafter"/>
</dbReference>
<dbReference type="InterPro" id="IPR032245">
    <property type="entry name" value="RMI2"/>
</dbReference>
<protein>
    <submittedName>
        <fullName evidence="1">Uncharacterized protein</fullName>
    </submittedName>
</protein>
<sequence length="88" mass="9643">MDYSLAAVKLFAAQLKNARPSPSTQITAGGSAMTLGTLLFQRAWLQGVLVAVTEQGRLILDDGSSIIELLLPKDFQQQQWKTGYCSVW</sequence>
<accession>A9NLX7</accession>
<dbReference type="GO" id="GO:0005829">
    <property type="term" value="C:cytosol"/>
    <property type="evidence" value="ECO:0007669"/>
    <property type="project" value="TreeGrafter"/>
</dbReference>